<dbReference type="Proteomes" id="UP001212152">
    <property type="component" value="Unassembled WGS sequence"/>
</dbReference>
<dbReference type="PANTHER" id="PTHR46623:SF6">
    <property type="entry name" value="ALPHA_BETA-HYDROLASES SUPERFAMILY PROTEIN"/>
    <property type="match status" value="1"/>
</dbReference>
<dbReference type="InterPro" id="IPR029058">
    <property type="entry name" value="AB_hydrolase_fold"/>
</dbReference>
<dbReference type="GO" id="GO:0016787">
    <property type="term" value="F:hydrolase activity"/>
    <property type="evidence" value="ECO:0007669"/>
    <property type="project" value="InterPro"/>
</dbReference>
<dbReference type="PANTHER" id="PTHR46623">
    <property type="entry name" value="CARBOXYMETHYLENEBUTENOLIDASE-RELATED"/>
    <property type="match status" value="1"/>
</dbReference>
<proteinExistence type="predicted"/>
<organism evidence="2 3">
    <name type="scientific">Geranomyces variabilis</name>
    <dbReference type="NCBI Taxonomy" id="109894"/>
    <lineage>
        <taxon>Eukaryota</taxon>
        <taxon>Fungi</taxon>
        <taxon>Fungi incertae sedis</taxon>
        <taxon>Chytridiomycota</taxon>
        <taxon>Chytridiomycota incertae sedis</taxon>
        <taxon>Chytridiomycetes</taxon>
        <taxon>Spizellomycetales</taxon>
        <taxon>Powellomycetaceae</taxon>
        <taxon>Geranomyces</taxon>
    </lineage>
</organism>
<dbReference type="Pfam" id="PF01738">
    <property type="entry name" value="DLH"/>
    <property type="match status" value="1"/>
</dbReference>
<sequence>MSTITYEEVPYYVAGQKGSKAGIIVIQEWWGLNDQIKKKTAEFATAVGGLAISPDLYRGKVATEADEANHEMSKLNWDQAYNDVRNAVKYLKSQGVEKRNYFAKIACVNYKSGFCLGGALALGSAIKVDGLSAAVVIYGVPGDAEPSKVNIPVQYHFGDKDSTEGFADKKTADKFKAGLVAAGKDVSEFHQYPEGNHAFM</sequence>
<gene>
    <name evidence="2" type="ORF">HDU87_006017</name>
</gene>
<dbReference type="Gene3D" id="3.40.50.1820">
    <property type="entry name" value="alpha/beta hydrolase"/>
    <property type="match status" value="1"/>
</dbReference>
<dbReference type="EMBL" id="JADGJQ010000005">
    <property type="protein sequence ID" value="KAJ3183899.1"/>
    <property type="molecule type" value="Genomic_DNA"/>
</dbReference>
<evidence type="ECO:0000313" key="2">
    <source>
        <dbReference type="EMBL" id="KAJ3183899.1"/>
    </source>
</evidence>
<feature type="domain" description="Dienelactone hydrolase" evidence="1">
    <location>
        <begin position="12"/>
        <end position="200"/>
    </location>
</feature>
<name>A0AAD5TSH6_9FUNG</name>
<dbReference type="AlphaFoldDB" id="A0AAD5TSH6"/>
<evidence type="ECO:0000259" key="1">
    <source>
        <dbReference type="Pfam" id="PF01738"/>
    </source>
</evidence>
<dbReference type="InterPro" id="IPR002925">
    <property type="entry name" value="Dienelactn_hydro"/>
</dbReference>
<keyword evidence="3" id="KW-1185">Reference proteome</keyword>
<dbReference type="InterPro" id="IPR051049">
    <property type="entry name" value="Dienelactone_hydrolase-like"/>
</dbReference>
<evidence type="ECO:0000313" key="3">
    <source>
        <dbReference type="Proteomes" id="UP001212152"/>
    </source>
</evidence>
<accession>A0AAD5TSH6</accession>
<dbReference type="SUPFAM" id="SSF53474">
    <property type="entry name" value="alpha/beta-Hydrolases"/>
    <property type="match status" value="1"/>
</dbReference>
<reference evidence="2" key="1">
    <citation type="submission" date="2020-05" db="EMBL/GenBank/DDBJ databases">
        <title>Phylogenomic resolution of chytrid fungi.</title>
        <authorList>
            <person name="Stajich J.E."/>
            <person name="Amses K."/>
            <person name="Simmons R."/>
            <person name="Seto K."/>
            <person name="Myers J."/>
            <person name="Bonds A."/>
            <person name="Quandt C.A."/>
            <person name="Barry K."/>
            <person name="Liu P."/>
            <person name="Grigoriev I."/>
            <person name="Longcore J.E."/>
            <person name="James T.Y."/>
        </authorList>
    </citation>
    <scope>NUCLEOTIDE SEQUENCE</scope>
    <source>
        <strain evidence="2">JEL0379</strain>
    </source>
</reference>
<comment type="caution">
    <text evidence="2">The sequence shown here is derived from an EMBL/GenBank/DDBJ whole genome shotgun (WGS) entry which is preliminary data.</text>
</comment>
<protein>
    <recommendedName>
        <fullName evidence="1">Dienelactone hydrolase domain-containing protein</fullName>
    </recommendedName>
</protein>